<reference evidence="2 3" key="1">
    <citation type="journal article" date="2015" name="Proc. Natl. Acad. Sci. U.S.A.">
        <title>Expanded metabolic versatility of ubiquitous nitrite-oxidizing bacteria from the genus Nitrospira.</title>
        <authorList>
            <person name="Koch H."/>
            <person name="Lucker S."/>
            <person name="Albertsen M."/>
            <person name="Kitzinger K."/>
            <person name="Herbold C."/>
            <person name="Spieck E."/>
            <person name="Nielsen P.H."/>
            <person name="Wagner M."/>
            <person name="Daims H."/>
        </authorList>
    </citation>
    <scope>NUCLEOTIDE SEQUENCE [LARGE SCALE GENOMIC DNA]</scope>
    <source>
        <strain evidence="2 3">NSP M-1</strain>
    </source>
</reference>
<dbReference type="SUPFAM" id="SSF81301">
    <property type="entry name" value="Nucleotidyltransferase"/>
    <property type="match status" value="1"/>
</dbReference>
<dbReference type="OrthoDB" id="165051at2"/>
<feature type="domain" description="Polymerase nucleotidyl transferase" evidence="1">
    <location>
        <begin position="16"/>
        <end position="74"/>
    </location>
</feature>
<evidence type="ECO:0000313" key="3">
    <source>
        <dbReference type="Proteomes" id="UP000069205"/>
    </source>
</evidence>
<dbReference type="Gene3D" id="3.30.460.10">
    <property type="entry name" value="Beta Polymerase, domain 2"/>
    <property type="match status" value="1"/>
</dbReference>
<dbReference type="PANTHER" id="PTHR33933">
    <property type="entry name" value="NUCLEOTIDYLTRANSFERASE"/>
    <property type="match status" value="1"/>
</dbReference>
<dbReference type="EMBL" id="CP011801">
    <property type="protein sequence ID" value="ALA58358.1"/>
    <property type="molecule type" value="Genomic_DNA"/>
</dbReference>
<dbReference type="CDD" id="cd05403">
    <property type="entry name" value="NT_KNTase_like"/>
    <property type="match status" value="1"/>
</dbReference>
<proteinExistence type="predicted"/>
<dbReference type="InterPro" id="IPR052548">
    <property type="entry name" value="Type_VII_TA_antitoxin"/>
</dbReference>
<sequence>MAGALTFPPVTDQLLEEVVHRILTVGSPTKIVLFGSHAKGTARPDSDLDLLIIEESDLPRYRRSGRYRRVLCGVFPAKDVVVWTPQEVEEWKAVPNAFISTALAEGKLLYER</sequence>
<gene>
    <name evidence="2" type="ORF">NITMOv2_1939</name>
</gene>
<keyword evidence="3" id="KW-1185">Reference proteome</keyword>
<dbReference type="GO" id="GO:0016779">
    <property type="term" value="F:nucleotidyltransferase activity"/>
    <property type="evidence" value="ECO:0007669"/>
    <property type="project" value="InterPro"/>
</dbReference>
<dbReference type="InterPro" id="IPR002934">
    <property type="entry name" value="Polymerase_NTP_transf_dom"/>
</dbReference>
<name>A0A0K2GBN1_NITMO</name>
<evidence type="ECO:0000313" key="2">
    <source>
        <dbReference type="EMBL" id="ALA58358.1"/>
    </source>
</evidence>
<dbReference type="PATRIC" id="fig|42253.5.peg.1910"/>
<dbReference type="Pfam" id="PF01909">
    <property type="entry name" value="NTP_transf_2"/>
    <property type="match status" value="1"/>
</dbReference>
<dbReference type="Proteomes" id="UP000069205">
    <property type="component" value="Chromosome"/>
</dbReference>
<protein>
    <submittedName>
        <fullName evidence="2">DNA polymerase, beta domain protein region</fullName>
    </submittedName>
</protein>
<dbReference type="STRING" id="42253.NITMOv2_1939"/>
<dbReference type="RefSeq" id="WP_053379537.1">
    <property type="nucleotide sequence ID" value="NZ_CP011801.1"/>
</dbReference>
<organism evidence="2 3">
    <name type="scientific">Nitrospira moscoviensis</name>
    <dbReference type="NCBI Taxonomy" id="42253"/>
    <lineage>
        <taxon>Bacteria</taxon>
        <taxon>Pseudomonadati</taxon>
        <taxon>Nitrospirota</taxon>
        <taxon>Nitrospiria</taxon>
        <taxon>Nitrospirales</taxon>
        <taxon>Nitrospiraceae</taxon>
        <taxon>Nitrospira</taxon>
    </lineage>
</organism>
<dbReference type="KEGG" id="nmv:NITMOv2_1939"/>
<dbReference type="InterPro" id="IPR043519">
    <property type="entry name" value="NT_sf"/>
</dbReference>
<dbReference type="AlphaFoldDB" id="A0A0K2GBN1"/>
<dbReference type="PANTHER" id="PTHR33933:SF3">
    <property type="entry name" value="PROTEIN ADENYLYLTRANSFERASE MJ0604-RELATED"/>
    <property type="match status" value="1"/>
</dbReference>
<accession>A0A0K2GBN1</accession>
<evidence type="ECO:0000259" key="1">
    <source>
        <dbReference type="Pfam" id="PF01909"/>
    </source>
</evidence>